<feature type="region of interest" description="Disordered" evidence="1">
    <location>
        <begin position="19"/>
        <end position="57"/>
    </location>
</feature>
<keyword evidence="3" id="KW-1185">Reference proteome</keyword>
<gene>
    <name evidence="2" type="ORF">KAOT1_20882</name>
</gene>
<protein>
    <submittedName>
        <fullName evidence="2">Uncharacterized protein</fullName>
    </submittedName>
</protein>
<dbReference type="RefSeq" id="WP_007096705.1">
    <property type="nucleotide sequence ID" value="NZ_CP142125.1"/>
</dbReference>
<proteinExistence type="predicted"/>
<accession>A9DM97</accession>
<organism evidence="2 3">
    <name type="scientific">Kordia algicida OT-1</name>
    <dbReference type="NCBI Taxonomy" id="391587"/>
    <lineage>
        <taxon>Bacteria</taxon>
        <taxon>Pseudomonadati</taxon>
        <taxon>Bacteroidota</taxon>
        <taxon>Flavobacteriia</taxon>
        <taxon>Flavobacteriales</taxon>
        <taxon>Flavobacteriaceae</taxon>
        <taxon>Kordia</taxon>
    </lineage>
</organism>
<dbReference type="Proteomes" id="UP000002945">
    <property type="component" value="Unassembled WGS sequence"/>
</dbReference>
<evidence type="ECO:0000256" key="1">
    <source>
        <dbReference type="SAM" id="MobiDB-lite"/>
    </source>
</evidence>
<dbReference type="AlphaFoldDB" id="A9DM97"/>
<evidence type="ECO:0000313" key="3">
    <source>
        <dbReference type="Proteomes" id="UP000002945"/>
    </source>
</evidence>
<sequence length="57" mass="6526">MKTLTINNEFKDEYKETIASFSIDTPRPGDGDETVDPKKPKPDPNEEDEDEVRPQAF</sequence>
<name>A9DM97_9FLAO</name>
<dbReference type="STRING" id="391587.KAOT1_20882"/>
<reference evidence="2 3" key="1">
    <citation type="journal article" date="2011" name="J. Bacteriol.">
        <title>Genome sequence of the algicidal bacterium Kordia algicida OT-1.</title>
        <authorList>
            <person name="Lee H.S."/>
            <person name="Kang S.G."/>
            <person name="Kwon K.K."/>
            <person name="Lee J.H."/>
            <person name="Kim S.J."/>
        </authorList>
    </citation>
    <scope>NUCLEOTIDE SEQUENCE [LARGE SCALE GENOMIC DNA]</scope>
    <source>
        <strain evidence="2 3">OT-1</strain>
    </source>
</reference>
<comment type="caution">
    <text evidence="2">The sequence shown here is derived from an EMBL/GenBank/DDBJ whole genome shotgun (WGS) entry which is preliminary data.</text>
</comment>
<feature type="compositionally biased region" description="Basic and acidic residues" evidence="1">
    <location>
        <begin position="27"/>
        <end position="44"/>
    </location>
</feature>
<dbReference type="HOGENOM" id="CLU_2990807_0_0_10"/>
<dbReference type="EMBL" id="ABIB01000002">
    <property type="protein sequence ID" value="EDP97657.1"/>
    <property type="molecule type" value="Genomic_DNA"/>
</dbReference>
<evidence type="ECO:0000313" key="2">
    <source>
        <dbReference type="EMBL" id="EDP97657.1"/>
    </source>
</evidence>